<dbReference type="PANTHER" id="PTHR35546:SF25">
    <property type="entry name" value="F-BOX DOMAIN-CONTAINING PROTEIN"/>
    <property type="match status" value="1"/>
</dbReference>
<comment type="caution">
    <text evidence="1">The sequence shown here is derived from an EMBL/GenBank/DDBJ whole genome shotgun (WGS) entry which is preliminary data.</text>
</comment>
<reference evidence="1" key="1">
    <citation type="submission" date="2020-01" db="EMBL/GenBank/DDBJ databases">
        <title>The Celery Genome Sequence Reveals Sequential Paleo-tetraploidization, Resistance Gene Elimination, Karyotype Evolution, and Functional Innovation in Apiales.</title>
        <authorList>
            <person name="Song X."/>
        </authorList>
    </citation>
    <scope>NUCLEOTIDE SEQUENCE</scope>
    <source>
        <tissue evidence="1">Leaf</tissue>
    </source>
</reference>
<dbReference type="EMBL" id="WRXP01000675">
    <property type="protein sequence ID" value="KAF1002650.1"/>
    <property type="molecule type" value="Genomic_DNA"/>
</dbReference>
<keyword evidence="2" id="KW-1185">Reference proteome</keyword>
<evidence type="ECO:0000313" key="2">
    <source>
        <dbReference type="Proteomes" id="UP000593563"/>
    </source>
</evidence>
<evidence type="ECO:0000313" key="1">
    <source>
        <dbReference type="EMBL" id="KAF1002650.1"/>
    </source>
</evidence>
<feature type="non-terminal residue" evidence="1">
    <location>
        <position position="1"/>
    </location>
</feature>
<name>A0A6L5BAY1_APIGR</name>
<sequence>DDYNRFFVSLDQAAYGIPDSSLSFLPWTVKICSVLLLCQGVGDESVNEYYICNPANRGFHVLPRSIYYHGPEPNFIPAFEPSLLNCGEDYEVICAFDIYNGPSMLCFDIYSSETRSWTCCNVFCFLSLGHLFER</sequence>
<organism evidence="1 2">
    <name type="scientific">Apium graveolens</name>
    <name type="common">Celery</name>
    <dbReference type="NCBI Taxonomy" id="4045"/>
    <lineage>
        <taxon>Eukaryota</taxon>
        <taxon>Viridiplantae</taxon>
        <taxon>Streptophyta</taxon>
        <taxon>Embryophyta</taxon>
        <taxon>Tracheophyta</taxon>
        <taxon>Spermatophyta</taxon>
        <taxon>Magnoliopsida</taxon>
        <taxon>eudicotyledons</taxon>
        <taxon>Gunneridae</taxon>
        <taxon>Pentapetalae</taxon>
        <taxon>asterids</taxon>
        <taxon>campanulids</taxon>
        <taxon>Apiales</taxon>
        <taxon>Apiaceae</taxon>
        <taxon>Apioideae</taxon>
        <taxon>apioid superclade</taxon>
        <taxon>Apieae</taxon>
        <taxon>Apium</taxon>
    </lineage>
</organism>
<dbReference type="AlphaFoldDB" id="A0A6L5BAY1"/>
<dbReference type="PANTHER" id="PTHR35546">
    <property type="entry name" value="F-BOX PROTEIN INTERACTION DOMAIN PROTEIN-RELATED"/>
    <property type="match status" value="1"/>
</dbReference>
<dbReference type="Proteomes" id="UP000593563">
    <property type="component" value="Unassembled WGS sequence"/>
</dbReference>
<accession>A0A6L5BAY1</accession>
<gene>
    <name evidence="1" type="ORF">AG4045_002168</name>
</gene>
<proteinExistence type="predicted"/>
<dbReference type="InterPro" id="IPR055290">
    <property type="entry name" value="At3g26010-like"/>
</dbReference>
<evidence type="ECO:0008006" key="3">
    <source>
        <dbReference type="Google" id="ProtNLM"/>
    </source>
</evidence>
<protein>
    <recommendedName>
        <fullName evidence="3">F-box associated domain-containing protein</fullName>
    </recommendedName>
</protein>